<accession>A0A7Y9IY61</accession>
<dbReference type="PANTHER" id="PTHR45436:SF5">
    <property type="entry name" value="SENSOR HISTIDINE KINASE TRCS"/>
    <property type="match status" value="1"/>
</dbReference>
<organism evidence="10 11">
    <name type="scientific">Pigmentiphaga litoralis</name>
    <dbReference type="NCBI Taxonomy" id="516702"/>
    <lineage>
        <taxon>Bacteria</taxon>
        <taxon>Pseudomonadati</taxon>
        <taxon>Pseudomonadota</taxon>
        <taxon>Betaproteobacteria</taxon>
        <taxon>Burkholderiales</taxon>
        <taxon>Alcaligenaceae</taxon>
        <taxon>Pigmentiphaga</taxon>
    </lineage>
</organism>
<evidence type="ECO:0000256" key="7">
    <source>
        <dbReference type="ARBA" id="ARBA00022989"/>
    </source>
</evidence>
<dbReference type="InterPro" id="IPR036890">
    <property type="entry name" value="HATPase_C_sf"/>
</dbReference>
<dbReference type="SMART" id="SM00388">
    <property type="entry name" value="HisKA"/>
    <property type="match status" value="1"/>
</dbReference>
<dbReference type="InterPro" id="IPR036097">
    <property type="entry name" value="HisK_dim/P_sf"/>
</dbReference>
<dbReference type="SUPFAM" id="SSF47384">
    <property type="entry name" value="Homodimeric domain of signal transducing histidine kinase"/>
    <property type="match status" value="1"/>
</dbReference>
<evidence type="ECO:0000313" key="11">
    <source>
        <dbReference type="Proteomes" id="UP000542125"/>
    </source>
</evidence>
<dbReference type="Gene3D" id="3.30.565.10">
    <property type="entry name" value="Histidine kinase-like ATPase, C-terminal domain"/>
    <property type="match status" value="1"/>
</dbReference>
<dbReference type="GO" id="GO:0005886">
    <property type="term" value="C:plasma membrane"/>
    <property type="evidence" value="ECO:0007669"/>
    <property type="project" value="TreeGrafter"/>
</dbReference>
<gene>
    <name evidence="10" type="ORF">FHW18_004292</name>
</gene>
<evidence type="ECO:0000256" key="5">
    <source>
        <dbReference type="ARBA" id="ARBA00022692"/>
    </source>
</evidence>
<name>A0A7Y9IY61_9BURK</name>
<reference evidence="10 11" key="1">
    <citation type="submission" date="2020-07" db="EMBL/GenBank/DDBJ databases">
        <title>Genomic Encyclopedia of Type Strains, Phase IV (KMG-V): Genome sequencing to study the core and pangenomes of soil and plant-associated prokaryotes.</title>
        <authorList>
            <person name="Whitman W."/>
        </authorList>
    </citation>
    <scope>NUCLEOTIDE SEQUENCE [LARGE SCALE GENOMIC DNA]</scope>
    <source>
        <strain evidence="10 11">SAS40</strain>
    </source>
</reference>
<evidence type="ECO:0000259" key="9">
    <source>
        <dbReference type="PROSITE" id="PS50109"/>
    </source>
</evidence>
<dbReference type="GO" id="GO:0000155">
    <property type="term" value="F:phosphorelay sensor kinase activity"/>
    <property type="evidence" value="ECO:0007669"/>
    <property type="project" value="InterPro"/>
</dbReference>
<evidence type="ECO:0000256" key="3">
    <source>
        <dbReference type="ARBA" id="ARBA00022553"/>
    </source>
</evidence>
<dbReference type="CDD" id="cd00082">
    <property type="entry name" value="HisKA"/>
    <property type="match status" value="1"/>
</dbReference>
<dbReference type="PROSITE" id="PS50109">
    <property type="entry name" value="HIS_KIN"/>
    <property type="match status" value="1"/>
</dbReference>
<dbReference type="InterPro" id="IPR003661">
    <property type="entry name" value="HisK_dim/P_dom"/>
</dbReference>
<evidence type="ECO:0000256" key="2">
    <source>
        <dbReference type="ARBA" id="ARBA00012438"/>
    </source>
</evidence>
<dbReference type="Proteomes" id="UP000542125">
    <property type="component" value="Unassembled WGS sequence"/>
</dbReference>
<evidence type="ECO:0000256" key="4">
    <source>
        <dbReference type="ARBA" id="ARBA00022679"/>
    </source>
</evidence>
<keyword evidence="6 10" id="KW-0418">Kinase</keyword>
<dbReference type="PANTHER" id="PTHR45436">
    <property type="entry name" value="SENSOR HISTIDINE KINASE YKOH"/>
    <property type="match status" value="1"/>
</dbReference>
<dbReference type="Pfam" id="PF00512">
    <property type="entry name" value="HisKA"/>
    <property type="match status" value="1"/>
</dbReference>
<dbReference type="InterPro" id="IPR005467">
    <property type="entry name" value="His_kinase_dom"/>
</dbReference>
<comment type="caution">
    <text evidence="10">The sequence shown here is derived from an EMBL/GenBank/DDBJ whole genome shotgun (WGS) entry which is preliminary data.</text>
</comment>
<dbReference type="Pfam" id="PF02518">
    <property type="entry name" value="HATPase_c"/>
    <property type="match status" value="1"/>
</dbReference>
<keyword evidence="4" id="KW-0808">Transferase</keyword>
<dbReference type="EMBL" id="JACBYR010000002">
    <property type="protein sequence ID" value="NYE84985.1"/>
    <property type="molecule type" value="Genomic_DNA"/>
</dbReference>
<dbReference type="SMART" id="SM00387">
    <property type="entry name" value="HATPase_c"/>
    <property type="match status" value="1"/>
</dbReference>
<dbReference type="SUPFAM" id="SSF55874">
    <property type="entry name" value="ATPase domain of HSP90 chaperone/DNA topoisomerase II/histidine kinase"/>
    <property type="match status" value="1"/>
</dbReference>
<dbReference type="CDD" id="cd00075">
    <property type="entry name" value="HATPase"/>
    <property type="match status" value="1"/>
</dbReference>
<comment type="catalytic activity">
    <reaction evidence="1">
        <text>ATP + protein L-histidine = ADP + protein N-phospho-L-histidine.</text>
        <dbReference type="EC" id="2.7.13.3"/>
    </reaction>
</comment>
<dbReference type="AlphaFoldDB" id="A0A7Y9IY61"/>
<proteinExistence type="predicted"/>
<keyword evidence="7 8" id="KW-1133">Transmembrane helix</keyword>
<keyword evidence="5 8" id="KW-0812">Transmembrane</keyword>
<evidence type="ECO:0000256" key="8">
    <source>
        <dbReference type="SAM" id="Phobius"/>
    </source>
</evidence>
<feature type="transmembrane region" description="Helical" evidence="8">
    <location>
        <begin position="33"/>
        <end position="56"/>
    </location>
</feature>
<dbReference type="EC" id="2.7.13.3" evidence="2"/>
<keyword evidence="3" id="KW-0597">Phosphoprotein</keyword>
<evidence type="ECO:0000256" key="6">
    <source>
        <dbReference type="ARBA" id="ARBA00022777"/>
    </source>
</evidence>
<evidence type="ECO:0000313" key="10">
    <source>
        <dbReference type="EMBL" id="NYE84985.1"/>
    </source>
</evidence>
<keyword evidence="8" id="KW-0472">Membrane</keyword>
<keyword evidence="11" id="KW-1185">Reference proteome</keyword>
<protein>
    <recommendedName>
        <fullName evidence="2">histidine kinase</fullName>
        <ecNumber evidence="2">2.7.13.3</ecNumber>
    </recommendedName>
</protein>
<evidence type="ECO:0000256" key="1">
    <source>
        <dbReference type="ARBA" id="ARBA00000085"/>
    </source>
</evidence>
<feature type="domain" description="Histidine kinase" evidence="9">
    <location>
        <begin position="243"/>
        <end position="457"/>
    </location>
</feature>
<sequence length="457" mass="49167">MARVAGVPGVGVTGRPGVAQGSRFGRMTLKQRVTWALTGAVALFVALQAALVYLVLDEQEDALVDQIVTTEATRLVQRLALGEVVPPASGPLELGPSLKAWVAPPGGTHDEIPESIQALAPGAYQVNPDESVWHVIVTDSPSGRVFVRYDATDNEERVYEFGAILLGLWLACSLAGFWLSRSVAGLILRPMMEVTDRVSGWAPGAPAIKVDRDDEAGRLIEAFSRVQDRVEQSIAQEREFSANLSHEVRTPLTSIRTDAEMAALDADVSPPLRDRLSRIMQNVDEIGSTLETARAISSAEAGPRTPVVLAECLDDAWSGLSERGQRAGLVLVNELPPTAVAELDRYGLLIVLRNLIRNAIDHAAPATLRVTAQGSGLVVTDDGPGIGAPDLPFVFERYYRGRWKDRMETGAPEAAGRERGLGLAIAKRVCDTQGWKLTVTSSTEGDTHHTAFSLQFG</sequence>
<dbReference type="Gene3D" id="1.10.287.130">
    <property type="match status" value="1"/>
</dbReference>
<dbReference type="InterPro" id="IPR003594">
    <property type="entry name" value="HATPase_dom"/>
</dbReference>
<feature type="transmembrane region" description="Helical" evidence="8">
    <location>
        <begin position="158"/>
        <end position="179"/>
    </location>
</feature>
<dbReference type="InterPro" id="IPR050428">
    <property type="entry name" value="TCS_sensor_his_kinase"/>
</dbReference>